<reference evidence="1 2" key="1">
    <citation type="journal article" date="2021" name="Nat. Plants">
        <title>The Taxus genome provides insights into paclitaxel biosynthesis.</title>
        <authorList>
            <person name="Xiong X."/>
            <person name="Gou J."/>
            <person name="Liao Q."/>
            <person name="Li Y."/>
            <person name="Zhou Q."/>
            <person name="Bi G."/>
            <person name="Li C."/>
            <person name="Du R."/>
            <person name="Wang X."/>
            <person name="Sun T."/>
            <person name="Guo L."/>
            <person name="Liang H."/>
            <person name="Lu P."/>
            <person name="Wu Y."/>
            <person name="Zhang Z."/>
            <person name="Ro D.K."/>
            <person name="Shang Y."/>
            <person name="Huang S."/>
            <person name="Yan J."/>
        </authorList>
    </citation>
    <scope>NUCLEOTIDE SEQUENCE [LARGE SCALE GENOMIC DNA]</scope>
    <source>
        <strain evidence="1">Ta-2019</strain>
    </source>
</reference>
<sequence>CSMRASGTAESVEFAGYGEERVSNVVVEGNVACEACNSINRGGVVGLECRINIDDELQLVQVAESDEYGDFRMEVPSGFHTEERVNTCSVRVLSSSCMASTHNSSKLVLMATDRDGVRIYTSAVSLNCRYGSYM</sequence>
<evidence type="ECO:0008006" key="3">
    <source>
        <dbReference type="Google" id="ProtNLM"/>
    </source>
</evidence>
<dbReference type="Proteomes" id="UP000824469">
    <property type="component" value="Unassembled WGS sequence"/>
</dbReference>
<gene>
    <name evidence="1" type="ORF">KI387_001514</name>
</gene>
<dbReference type="EMBL" id="JAHRHJ020000001">
    <property type="protein sequence ID" value="KAH9329406.1"/>
    <property type="molecule type" value="Genomic_DNA"/>
</dbReference>
<evidence type="ECO:0000313" key="1">
    <source>
        <dbReference type="EMBL" id="KAH9329406.1"/>
    </source>
</evidence>
<dbReference type="OMA" id="CACWPRR"/>
<feature type="non-terminal residue" evidence="1">
    <location>
        <position position="1"/>
    </location>
</feature>
<accession>A0AA38LMR2</accession>
<evidence type="ECO:0000313" key="2">
    <source>
        <dbReference type="Proteomes" id="UP000824469"/>
    </source>
</evidence>
<name>A0AA38LMR2_TAXCH</name>
<dbReference type="AlphaFoldDB" id="A0AA38LMR2"/>
<dbReference type="PANTHER" id="PTHR47273:SF6">
    <property type="entry name" value="POLLEN OLE E 1 ALLERGEN AND EXTENSIN FAMILY PROTEIN"/>
    <property type="match status" value="1"/>
</dbReference>
<comment type="caution">
    <text evidence="1">The sequence shown here is derived from an EMBL/GenBank/DDBJ whole genome shotgun (WGS) entry which is preliminary data.</text>
</comment>
<organism evidence="1 2">
    <name type="scientific">Taxus chinensis</name>
    <name type="common">Chinese yew</name>
    <name type="synonym">Taxus wallichiana var. chinensis</name>
    <dbReference type="NCBI Taxonomy" id="29808"/>
    <lineage>
        <taxon>Eukaryota</taxon>
        <taxon>Viridiplantae</taxon>
        <taxon>Streptophyta</taxon>
        <taxon>Embryophyta</taxon>
        <taxon>Tracheophyta</taxon>
        <taxon>Spermatophyta</taxon>
        <taxon>Pinopsida</taxon>
        <taxon>Pinidae</taxon>
        <taxon>Conifers II</taxon>
        <taxon>Cupressales</taxon>
        <taxon>Taxaceae</taxon>
        <taxon>Taxus</taxon>
    </lineage>
</organism>
<protein>
    <recommendedName>
        <fullName evidence="3">Pollen Ole e 1 allergen and extensin family protein</fullName>
    </recommendedName>
</protein>
<dbReference type="PANTHER" id="PTHR47273">
    <property type="entry name" value="EXPRESSED PROTEIN"/>
    <property type="match status" value="1"/>
</dbReference>
<keyword evidence="2" id="KW-1185">Reference proteome</keyword>
<dbReference type="Pfam" id="PF01190">
    <property type="entry name" value="Pollen_Ole_e_1"/>
    <property type="match status" value="1"/>
</dbReference>
<proteinExistence type="predicted"/>